<dbReference type="GO" id="GO:0042781">
    <property type="term" value="F:3'-tRNA processing endoribonuclease activity"/>
    <property type="evidence" value="ECO:0007669"/>
    <property type="project" value="TreeGrafter"/>
</dbReference>
<gene>
    <name evidence="3" type="ORF">SAMN05216362_10382</name>
</gene>
<dbReference type="InterPro" id="IPR001279">
    <property type="entry name" value="Metallo-B-lactamas"/>
</dbReference>
<dbReference type="Gene3D" id="3.60.15.10">
    <property type="entry name" value="Ribonuclease Z/Hydroxyacylglutathione hydrolase-like"/>
    <property type="match status" value="1"/>
</dbReference>
<keyword evidence="4" id="KW-1185">Reference proteome</keyword>
<reference evidence="3 4" key="1">
    <citation type="submission" date="2016-10" db="EMBL/GenBank/DDBJ databases">
        <authorList>
            <person name="de Groot N.N."/>
        </authorList>
    </citation>
    <scope>NUCLEOTIDE SEQUENCE [LARGE SCALE GENOMIC DNA]</scope>
    <source>
        <strain evidence="3 4">DSM 21633</strain>
    </source>
</reference>
<dbReference type="CDD" id="cd07716">
    <property type="entry name" value="RNaseZ_short-form-like_MBL-fold"/>
    <property type="match status" value="1"/>
</dbReference>
<accession>A0A1H9B0D8</accession>
<dbReference type="SMART" id="SM00849">
    <property type="entry name" value="Lactamase_B"/>
    <property type="match status" value="1"/>
</dbReference>
<evidence type="ECO:0000313" key="3">
    <source>
        <dbReference type="EMBL" id="SEP81698.1"/>
    </source>
</evidence>
<organism evidence="3 4">
    <name type="scientific">Piscibacillus halophilus</name>
    <dbReference type="NCBI Taxonomy" id="571933"/>
    <lineage>
        <taxon>Bacteria</taxon>
        <taxon>Bacillati</taxon>
        <taxon>Bacillota</taxon>
        <taxon>Bacilli</taxon>
        <taxon>Bacillales</taxon>
        <taxon>Bacillaceae</taxon>
        <taxon>Piscibacillus</taxon>
    </lineage>
</organism>
<sequence>MEVKVIGFWGAYPEKNEATSCYLLKRGDYQLVIDLGSGALSRLQNYINLKDLDAVVLSHFHNDHIADVGSLQYACLVEEQLKQRSNKLPIYSHQKDPQAFQQLTHQATVGRAYQANGSQTIGPFNFTFLATKHPKHCYAMRIELDGLTVVYTADTSYFEELDTFSKGADLLIAETSFYKGMNGKSAGHMTSEEVGRLATKAGVKELWLTHLPHFGDHQQLLSEAAEHFTGKIELAHEGLTWARKD</sequence>
<protein>
    <submittedName>
        <fullName evidence="3">Ribonuclease BN, tRNA processing enzyme</fullName>
    </submittedName>
</protein>
<dbReference type="EMBL" id="FOES01000003">
    <property type="protein sequence ID" value="SEP81698.1"/>
    <property type="molecule type" value="Genomic_DNA"/>
</dbReference>
<dbReference type="STRING" id="571933.SAMN05216362_10382"/>
<dbReference type="OrthoDB" id="9794898at2"/>
<feature type="domain" description="Metallo-beta-lactamase" evidence="2">
    <location>
        <begin position="18"/>
        <end position="188"/>
    </location>
</feature>
<proteinExistence type="predicted"/>
<evidence type="ECO:0000313" key="4">
    <source>
        <dbReference type="Proteomes" id="UP000199427"/>
    </source>
</evidence>
<keyword evidence="1" id="KW-0862">Zinc</keyword>
<dbReference type="AlphaFoldDB" id="A0A1H9B0D8"/>
<dbReference type="SUPFAM" id="SSF56281">
    <property type="entry name" value="Metallo-hydrolase/oxidoreductase"/>
    <property type="match status" value="1"/>
</dbReference>
<dbReference type="InterPro" id="IPR036866">
    <property type="entry name" value="RibonucZ/Hydroxyglut_hydro"/>
</dbReference>
<evidence type="ECO:0000256" key="1">
    <source>
        <dbReference type="ARBA" id="ARBA00022833"/>
    </source>
</evidence>
<name>A0A1H9B0D8_9BACI</name>
<dbReference type="Pfam" id="PF12706">
    <property type="entry name" value="Lactamase_B_2"/>
    <property type="match status" value="1"/>
</dbReference>
<evidence type="ECO:0000259" key="2">
    <source>
        <dbReference type="SMART" id="SM00849"/>
    </source>
</evidence>
<dbReference type="PANTHER" id="PTHR46018">
    <property type="entry name" value="ZINC PHOSPHODIESTERASE ELAC PROTEIN 1"/>
    <property type="match status" value="1"/>
</dbReference>
<dbReference type="PANTHER" id="PTHR46018:SF4">
    <property type="entry name" value="METALLO-HYDROLASE YHFI-RELATED"/>
    <property type="match status" value="1"/>
</dbReference>
<dbReference type="Proteomes" id="UP000199427">
    <property type="component" value="Unassembled WGS sequence"/>
</dbReference>
<dbReference type="RefSeq" id="WP_091772491.1">
    <property type="nucleotide sequence ID" value="NZ_FOES01000003.1"/>
</dbReference>